<evidence type="ECO:0000313" key="2">
    <source>
        <dbReference type="EMBL" id="GAC68156.1"/>
    </source>
</evidence>
<reference evidence="2 3" key="1">
    <citation type="submission" date="2013-01" db="EMBL/GenBank/DDBJ databases">
        <title>Whole genome shotgun sequence of Gordonia soli NBRC 108243.</title>
        <authorList>
            <person name="Isaki-Nakamura S."/>
            <person name="Hosoyama A."/>
            <person name="Tsuchikane K."/>
            <person name="Ando Y."/>
            <person name="Baba S."/>
            <person name="Ohji S."/>
            <person name="Hamada M."/>
            <person name="Tamura T."/>
            <person name="Yamazoe A."/>
            <person name="Yamazaki S."/>
            <person name="Fujita N."/>
        </authorList>
    </citation>
    <scope>NUCLEOTIDE SEQUENCE [LARGE SCALE GENOMIC DNA]</scope>
    <source>
        <strain evidence="2 3">NBRC 108243</strain>
    </source>
</reference>
<feature type="transmembrane region" description="Helical" evidence="1">
    <location>
        <begin position="79"/>
        <end position="112"/>
    </location>
</feature>
<feature type="transmembrane region" description="Helical" evidence="1">
    <location>
        <begin position="46"/>
        <end position="67"/>
    </location>
</feature>
<comment type="caution">
    <text evidence="2">The sequence shown here is derived from an EMBL/GenBank/DDBJ whole genome shotgun (WGS) entry which is preliminary data.</text>
</comment>
<dbReference type="InterPro" id="IPR007403">
    <property type="entry name" value="DUF456"/>
</dbReference>
<accession>M0QIM6</accession>
<evidence type="ECO:0000256" key="1">
    <source>
        <dbReference type="SAM" id="Phobius"/>
    </source>
</evidence>
<dbReference type="STRING" id="1223545.GS4_11_04280"/>
<name>M0QIM6_9ACTN</name>
<dbReference type="AlphaFoldDB" id="M0QIM6"/>
<dbReference type="eggNOG" id="COG2839">
    <property type="taxonomic scope" value="Bacteria"/>
</dbReference>
<dbReference type="EMBL" id="BANX01000011">
    <property type="protein sequence ID" value="GAC68156.1"/>
    <property type="molecule type" value="Genomic_DNA"/>
</dbReference>
<keyword evidence="1" id="KW-0812">Transmembrane</keyword>
<feature type="transmembrane region" description="Helical" evidence="1">
    <location>
        <begin position="132"/>
        <end position="158"/>
    </location>
</feature>
<evidence type="ECO:0000313" key="3">
    <source>
        <dbReference type="Proteomes" id="UP000011666"/>
    </source>
</evidence>
<dbReference type="PRINTS" id="PR00173">
    <property type="entry name" value="EDTRNSPORT"/>
</dbReference>
<dbReference type="Proteomes" id="UP000011666">
    <property type="component" value="Unassembled WGS sequence"/>
</dbReference>
<protein>
    <recommendedName>
        <fullName evidence="4">DUF456 domain-containing protein</fullName>
    </recommendedName>
</protein>
<keyword evidence="1" id="KW-0472">Membrane</keyword>
<sequence length="159" mass="16369">MPFVGELVIGAVILLGLLGIVLPILPGTLLVVIAIGVWAFVVGGTAWAVFGVALGLIVIAEVIKYVVAGRRLRGDGVPNLTIVIGGLVGIVGFFVVPVIGLFLGFVLGAFVAELARTRDANRAWRGGISATKAVALTMLIELLAALVAASLWLGAAFVW</sequence>
<keyword evidence="3" id="KW-1185">Reference proteome</keyword>
<dbReference type="Pfam" id="PF04306">
    <property type="entry name" value="DUF456"/>
    <property type="match status" value="1"/>
</dbReference>
<keyword evidence="1" id="KW-1133">Transmembrane helix</keyword>
<dbReference type="RefSeq" id="WP_007620033.1">
    <property type="nucleotide sequence ID" value="NZ_BANX01000011.1"/>
</dbReference>
<proteinExistence type="predicted"/>
<gene>
    <name evidence="2" type="ORF">GS4_11_04280</name>
</gene>
<dbReference type="OrthoDB" id="3577600at2"/>
<feature type="transmembrane region" description="Helical" evidence="1">
    <location>
        <begin position="7"/>
        <end position="40"/>
    </location>
</feature>
<evidence type="ECO:0008006" key="4">
    <source>
        <dbReference type="Google" id="ProtNLM"/>
    </source>
</evidence>
<organism evidence="2 3">
    <name type="scientific">Gordonia soli NBRC 108243</name>
    <dbReference type="NCBI Taxonomy" id="1223545"/>
    <lineage>
        <taxon>Bacteria</taxon>
        <taxon>Bacillati</taxon>
        <taxon>Actinomycetota</taxon>
        <taxon>Actinomycetes</taxon>
        <taxon>Mycobacteriales</taxon>
        <taxon>Gordoniaceae</taxon>
        <taxon>Gordonia</taxon>
    </lineage>
</organism>